<dbReference type="Pfam" id="PF01966">
    <property type="entry name" value="HD"/>
    <property type="match status" value="1"/>
</dbReference>
<dbReference type="InterPro" id="IPR006675">
    <property type="entry name" value="HDIG_dom"/>
</dbReference>
<keyword evidence="9" id="KW-1185">Reference proteome</keyword>
<dbReference type="Proteomes" id="UP000659496">
    <property type="component" value="Unassembled WGS sequence"/>
</dbReference>
<evidence type="ECO:0000256" key="6">
    <source>
        <dbReference type="ARBA" id="ARBA00049417"/>
    </source>
</evidence>
<keyword evidence="4 8" id="KW-0378">Hydrolase</keyword>
<comment type="caution">
    <text evidence="8">The sequence shown here is derived from an EMBL/GenBank/DDBJ whole genome shotgun (WGS) entry which is preliminary data.</text>
</comment>
<accession>A0ABR8PFD2</accession>
<reference evidence="8 9" key="1">
    <citation type="submission" date="2020-08" db="EMBL/GenBank/DDBJ databases">
        <title>A Genomic Blueprint of the Chicken Gut Microbiome.</title>
        <authorList>
            <person name="Gilroy R."/>
            <person name="Ravi A."/>
            <person name="Getino M."/>
            <person name="Pursley I."/>
            <person name="Horton D.L."/>
            <person name="Alikhan N.-F."/>
            <person name="Baker D."/>
            <person name="Gharbi K."/>
            <person name="Hall N."/>
            <person name="Watson M."/>
            <person name="Adriaenssens E.M."/>
            <person name="Foster-Nyarko E."/>
            <person name="Jarju S."/>
            <person name="Secka A."/>
            <person name="Antonio M."/>
            <person name="Oren A."/>
            <person name="Chaudhuri R."/>
            <person name="La Ragione R.M."/>
            <person name="Hildebrand F."/>
            <person name="Pallen M.J."/>
        </authorList>
    </citation>
    <scope>NUCLEOTIDE SEQUENCE [LARGE SCALE GENOMIC DNA]</scope>
    <source>
        <strain evidence="8 9">Sa3CUA8</strain>
    </source>
</reference>
<dbReference type="CDD" id="cd00077">
    <property type="entry name" value="HDc"/>
    <property type="match status" value="1"/>
</dbReference>
<dbReference type="PANTHER" id="PTHR35795:SF1">
    <property type="entry name" value="BIS(5'-NUCLEOSYL)-TETRAPHOSPHATASE, SYMMETRICAL"/>
    <property type="match status" value="1"/>
</dbReference>
<dbReference type="InterPro" id="IPR005249">
    <property type="entry name" value="YqeK"/>
</dbReference>
<proteinExistence type="predicted"/>
<sequence length="184" mass="21133">MEPANLIQELQQRMPQQRFQHVLRVTETAKSLASMHGESIEAAETAALFHDIAKFMEPEEMRELLIAHQENPLLFEFHKELWHAPAGAIIAREEFGVDREDILNAIRFHTTGRANMSKLEMIIYIADMTEPARNFPGVDELRLYAEGPLDQAMRACITHTVTHLIGKQVPVYPDSIECYNYFVK</sequence>
<dbReference type="PANTHER" id="PTHR35795">
    <property type="entry name" value="SLR1885 PROTEIN"/>
    <property type="match status" value="1"/>
</dbReference>
<dbReference type="GO" id="GO:0008803">
    <property type="term" value="F:bis(5'-nucleosyl)-tetraphosphatase (symmetrical) activity"/>
    <property type="evidence" value="ECO:0007669"/>
    <property type="project" value="UniProtKB-EC"/>
</dbReference>
<comment type="catalytic activity">
    <reaction evidence="6">
        <text>P(1),P(4)-bis(5'-adenosyl) tetraphosphate + H2O = 2 ADP + 2 H(+)</text>
        <dbReference type="Rhea" id="RHEA:24252"/>
        <dbReference type="ChEBI" id="CHEBI:15377"/>
        <dbReference type="ChEBI" id="CHEBI:15378"/>
        <dbReference type="ChEBI" id="CHEBI:58141"/>
        <dbReference type="ChEBI" id="CHEBI:456216"/>
        <dbReference type="EC" id="3.6.1.41"/>
    </reaction>
</comment>
<evidence type="ECO:0000256" key="4">
    <source>
        <dbReference type="ARBA" id="ARBA00022801"/>
    </source>
</evidence>
<dbReference type="EC" id="3.6.1.41" evidence="1"/>
<gene>
    <name evidence="8" type="primary">yqeK</name>
    <name evidence="8" type="ORF">H9659_00890</name>
</gene>
<keyword evidence="2" id="KW-0479">Metal-binding</keyword>
<evidence type="ECO:0000256" key="2">
    <source>
        <dbReference type="ARBA" id="ARBA00022723"/>
    </source>
</evidence>
<dbReference type="Gene3D" id="1.10.3210.10">
    <property type="entry name" value="Hypothetical protein af1432"/>
    <property type="match status" value="1"/>
</dbReference>
<name>A0ABR8PFD2_9BACL</name>
<evidence type="ECO:0000313" key="8">
    <source>
        <dbReference type="EMBL" id="MBD7906885.1"/>
    </source>
</evidence>
<evidence type="ECO:0000256" key="1">
    <source>
        <dbReference type="ARBA" id="ARBA00012506"/>
    </source>
</evidence>
<dbReference type="NCBIfam" id="TIGR00277">
    <property type="entry name" value="HDIG"/>
    <property type="match status" value="1"/>
</dbReference>
<keyword evidence="3" id="KW-0547">Nucleotide-binding</keyword>
<dbReference type="InterPro" id="IPR003607">
    <property type="entry name" value="HD/PDEase_dom"/>
</dbReference>
<evidence type="ECO:0000256" key="3">
    <source>
        <dbReference type="ARBA" id="ARBA00022741"/>
    </source>
</evidence>
<dbReference type="SMART" id="SM00471">
    <property type="entry name" value="HDc"/>
    <property type="match status" value="1"/>
</dbReference>
<dbReference type="SUPFAM" id="SSF109604">
    <property type="entry name" value="HD-domain/PDEase-like"/>
    <property type="match status" value="1"/>
</dbReference>
<protein>
    <recommendedName>
        <fullName evidence="1">bis(5'-nucleosyl)-tetraphosphatase (symmetrical)</fullName>
        <ecNumber evidence="1">3.6.1.41</ecNumber>
    </recommendedName>
</protein>
<evidence type="ECO:0000259" key="7">
    <source>
        <dbReference type="PROSITE" id="PS51831"/>
    </source>
</evidence>
<organism evidence="8 9">
    <name type="scientific">Sporosarcina gallistercoris</name>
    <dbReference type="NCBI Taxonomy" id="2762245"/>
    <lineage>
        <taxon>Bacteria</taxon>
        <taxon>Bacillati</taxon>
        <taxon>Bacillota</taxon>
        <taxon>Bacilli</taxon>
        <taxon>Bacillales</taxon>
        <taxon>Caryophanaceae</taxon>
        <taxon>Sporosarcina</taxon>
    </lineage>
</organism>
<dbReference type="InterPro" id="IPR051094">
    <property type="entry name" value="Diverse_Catalytic_Enzymes"/>
</dbReference>
<dbReference type="NCBIfam" id="TIGR00488">
    <property type="entry name" value="bis(5'-nucleosyl)-tetraphosphatase (symmetrical) YqeK"/>
    <property type="match status" value="1"/>
</dbReference>
<dbReference type="EMBL" id="JACSQY010000001">
    <property type="protein sequence ID" value="MBD7906885.1"/>
    <property type="molecule type" value="Genomic_DNA"/>
</dbReference>
<dbReference type="PROSITE" id="PS51831">
    <property type="entry name" value="HD"/>
    <property type="match status" value="1"/>
</dbReference>
<evidence type="ECO:0000256" key="5">
    <source>
        <dbReference type="ARBA" id="ARBA00023004"/>
    </source>
</evidence>
<keyword evidence="5" id="KW-0408">Iron</keyword>
<feature type="domain" description="HD" evidence="7">
    <location>
        <begin position="18"/>
        <end position="132"/>
    </location>
</feature>
<evidence type="ECO:0000313" key="9">
    <source>
        <dbReference type="Proteomes" id="UP000659496"/>
    </source>
</evidence>
<dbReference type="InterPro" id="IPR006674">
    <property type="entry name" value="HD_domain"/>
</dbReference>
<dbReference type="RefSeq" id="WP_191688042.1">
    <property type="nucleotide sequence ID" value="NZ_JACSQY010000001.1"/>
</dbReference>